<comment type="caution">
    <text evidence="7">The sequence shown here is derived from an EMBL/GenBank/DDBJ whole genome shotgun (WGS) entry which is preliminary data.</text>
</comment>
<evidence type="ECO:0000256" key="5">
    <source>
        <dbReference type="ARBA" id="ARBA00023136"/>
    </source>
</evidence>
<keyword evidence="8" id="KW-1185">Reference proteome</keyword>
<evidence type="ECO:0000256" key="6">
    <source>
        <dbReference type="SAM" id="Phobius"/>
    </source>
</evidence>
<evidence type="ECO:0000256" key="4">
    <source>
        <dbReference type="ARBA" id="ARBA00022989"/>
    </source>
</evidence>
<name>A0A069RG95_PEPLI</name>
<evidence type="ECO:0000313" key="7">
    <source>
        <dbReference type="EMBL" id="KDR95175.1"/>
    </source>
</evidence>
<reference evidence="7 8" key="1">
    <citation type="submission" date="2014-03" db="EMBL/GenBank/DDBJ databases">
        <title>Genome sequence of Clostridium litorale W6, DSM 5388.</title>
        <authorList>
            <person name="Poehlein A."/>
            <person name="Jagirdar A."/>
            <person name="Khonsari B."/>
            <person name="Chibani C.M."/>
            <person name="Gutierrez Gutierrez D.A."/>
            <person name="Davydova E."/>
            <person name="Alghaithi H.S."/>
            <person name="Nair K.P."/>
            <person name="Dhamotharan K."/>
            <person name="Chandran L."/>
            <person name="G W."/>
            <person name="Daniel R."/>
        </authorList>
    </citation>
    <scope>NUCLEOTIDE SEQUENCE [LARGE SCALE GENOMIC DNA]</scope>
    <source>
        <strain evidence="7 8">W6</strain>
    </source>
</reference>
<evidence type="ECO:0000256" key="3">
    <source>
        <dbReference type="ARBA" id="ARBA00022692"/>
    </source>
</evidence>
<dbReference type="EMBL" id="JJMM01000011">
    <property type="protein sequence ID" value="KDR95175.1"/>
    <property type="molecule type" value="Genomic_DNA"/>
</dbReference>
<keyword evidence="5 6" id="KW-0472">Membrane</keyword>
<dbReference type="InterPro" id="IPR022781">
    <property type="entry name" value="Flagellar_biosynth_FliO"/>
</dbReference>
<dbReference type="RefSeq" id="WP_038265217.1">
    <property type="nucleotide sequence ID" value="NZ_FSRH01000002.1"/>
</dbReference>
<evidence type="ECO:0000256" key="1">
    <source>
        <dbReference type="ARBA" id="ARBA00004236"/>
    </source>
</evidence>
<evidence type="ECO:0000256" key="2">
    <source>
        <dbReference type="ARBA" id="ARBA00022475"/>
    </source>
</evidence>
<organism evidence="7 8">
    <name type="scientific">Peptoclostridium litorale DSM 5388</name>
    <dbReference type="NCBI Taxonomy" id="1121324"/>
    <lineage>
        <taxon>Bacteria</taxon>
        <taxon>Bacillati</taxon>
        <taxon>Bacillota</taxon>
        <taxon>Clostridia</taxon>
        <taxon>Peptostreptococcales</taxon>
        <taxon>Peptoclostridiaceae</taxon>
        <taxon>Peptoclostridium</taxon>
    </lineage>
</organism>
<comment type="subcellular location">
    <subcellularLocation>
        <location evidence="1">Cell membrane</location>
    </subcellularLocation>
</comment>
<sequence length="94" mass="10661">MDIITGIIKILGYFAIFAIILFLAHYTSKFVAMKKIGAKSGGEITVKERVFLNKDKELVVVSLKDKEYLIGVSQSRFDVIDSFENKDDIDEKKI</sequence>
<dbReference type="Pfam" id="PF04347">
    <property type="entry name" value="FliO"/>
    <property type="match status" value="1"/>
</dbReference>
<accession>A0A069RG95</accession>
<dbReference type="STRING" id="1121324.CLIT_11c02040"/>
<dbReference type="OrthoDB" id="1753599at2"/>
<dbReference type="Proteomes" id="UP000027946">
    <property type="component" value="Unassembled WGS sequence"/>
</dbReference>
<gene>
    <name evidence="7" type="ORF">CLIT_11c02040</name>
</gene>
<keyword evidence="3 6" id="KW-0812">Transmembrane</keyword>
<dbReference type="AlphaFoldDB" id="A0A069RG95"/>
<keyword evidence="2" id="KW-1003">Cell membrane</keyword>
<protein>
    <recommendedName>
        <fullName evidence="9">Flagellar protein</fullName>
    </recommendedName>
</protein>
<keyword evidence="4 6" id="KW-1133">Transmembrane helix</keyword>
<dbReference type="GO" id="GO:0044781">
    <property type="term" value="P:bacterial-type flagellum organization"/>
    <property type="evidence" value="ECO:0007669"/>
    <property type="project" value="InterPro"/>
</dbReference>
<dbReference type="eggNOG" id="ENOG5034BC6">
    <property type="taxonomic scope" value="Bacteria"/>
</dbReference>
<evidence type="ECO:0000313" key="8">
    <source>
        <dbReference type="Proteomes" id="UP000027946"/>
    </source>
</evidence>
<evidence type="ECO:0008006" key="9">
    <source>
        <dbReference type="Google" id="ProtNLM"/>
    </source>
</evidence>
<dbReference type="GO" id="GO:0016020">
    <property type="term" value="C:membrane"/>
    <property type="evidence" value="ECO:0007669"/>
    <property type="project" value="InterPro"/>
</dbReference>
<proteinExistence type="predicted"/>
<feature type="transmembrane region" description="Helical" evidence="6">
    <location>
        <begin position="6"/>
        <end position="26"/>
    </location>
</feature>